<dbReference type="Pfam" id="PF02447">
    <property type="entry name" value="GntP_permease"/>
    <property type="match status" value="1"/>
</dbReference>
<dbReference type="PRINTS" id="PR00173">
    <property type="entry name" value="EDTRNSPORT"/>
</dbReference>
<dbReference type="EMBL" id="AVBG01000005">
    <property type="protein sequence ID" value="KGP91727.1"/>
    <property type="molecule type" value="Genomic_DNA"/>
</dbReference>
<sequence length="429" mass="45845">MLSIIIGLILLMALAYLGWSIIWIAPLVSGIVALLSGMNILDAYTGTYMEGFVGFAKDYFPIFLFGAIFGKLMEDTGAAQSVAYKISSVIGKKRAILGMLLSAAILTYGGVSLFVVVFAVYPLAVAMFREANVSRKLIPSTFVLGAFTFTMTAIPGTPQIQNIIPINTFETDTMAAPILGIVAGLIMAVGGYAYLKFRQKQLDAKDDKFTEPEGDNQVKEINEDELPNWILSVIPLIAVVVTLNVFKELSILVALLFGIILIMLFNFKDYKDFIPAINGGASGSVMATINTSAAVGFGSVVTASPGFETVKELIFDIPLSPYFSEAFAVQLLAMITGSASGGMGIALEALGEEYYDIAVEQGLSLEAFHRITSVASGASILPHNGALLTLFTVTGLTHKDSYKDVFVVGLLIPMIATIAIIFLAMMGIN</sequence>
<dbReference type="eggNOG" id="COG2610">
    <property type="taxonomic scope" value="Bacteria"/>
</dbReference>
<feature type="transmembrane region" description="Helical" evidence="1">
    <location>
        <begin position="405"/>
        <end position="428"/>
    </location>
</feature>
<dbReference type="AlphaFoldDB" id="A0A0A2UTT8"/>
<keyword evidence="3" id="KW-1185">Reference proteome</keyword>
<dbReference type="GO" id="GO:0005886">
    <property type="term" value="C:plasma membrane"/>
    <property type="evidence" value="ECO:0007669"/>
    <property type="project" value="TreeGrafter"/>
</dbReference>
<organism evidence="2 3">
    <name type="scientific">Pontibacillus chungwhensis BH030062</name>
    <dbReference type="NCBI Taxonomy" id="1385513"/>
    <lineage>
        <taxon>Bacteria</taxon>
        <taxon>Bacillati</taxon>
        <taxon>Bacillota</taxon>
        <taxon>Bacilli</taxon>
        <taxon>Bacillales</taxon>
        <taxon>Bacillaceae</taxon>
        <taxon>Pontibacillus</taxon>
    </lineage>
</organism>
<evidence type="ECO:0000313" key="3">
    <source>
        <dbReference type="Proteomes" id="UP000030153"/>
    </source>
</evidence>
<feature type="transmembrane region" description="Helical" evidence="1">
    <location>
        <begin position="249"/>
        <end position="267"/>
    </location>
</feature>
<dbReference type="InterPro" id="IPR003474">
    <property type="entry name" value="Glcn_transporter"/>
</dbReference>
<dbReference type="PANTHER" id="PTHR30354">
    <property type="entry name" value="GNT FAMILY GLUCONATE TRANSPORTER"/>
    <property type="match status" value="1"/>
</dbReference>
<accession>A0A0A2UTT8</accession>
<dbReference type="Proteomes" id="UP000030153">
    <property type="component" value="Unassembled WGS sequence"/>
</dbReference>
<feature type="transmembrane region" description="Helical" evidence="1">
    <location>
        <begin position="226"/>
        <end position="243"/>
    </location>
</feature>
<dbReference type="STRING" id="1385513.N780_19065"/>
<reference evidence="2 3" key="1">
    <citation type="submission" date="2013-08" db="EMBL/GenBank/DDBJ databases">
        <title>Genome of Pontibacillus chungwhensis.</title>
        <authorList>
            <person name="Wang Q."/>
            <person name="Wang G."/>
        </authorList>
    </citation>
    <scope>NUCLEOTIDE SEQUENCE [LARGE SCALE GENOMIC DNA]</scope>
    <source>
        <strain evidence="2 3">BH030062</strain>
    </source>
</reference>
<evidence type="ECO:0000256" key="1">
    <source>
        <dbReference type="SAM" id="Phobius"/>
    </source>
</evidence>
<keyword evidence="1" id="KW-1133">Transmembrane helix</keyword>
<feature type="transmembrane region" description="Helical" evidence="1">
    <location>
        <begin position="95"/>
        <end position="125"/>
    </location>
</feature>
<evidence type="ECO:0000313" key="2">
    <source>
        <dbReference type="EMBL" id="KGP91727.1"/>
    </source>
</evidence>
<keyword evidence="1" id="KW-0472">Membrane</keyword>
<feature type="transmembrane region" description="Helical" evidence="1">
    <location>
        <begin position="47"/>
        <end position="69"/>
    </location>
</feature>
<comment type="caution">
    <text evidence="2">The sequence shown here is derived from an EMBL/GenBank/DDBJ whole genome shotgun (WGS) entry which is preliminary data.</text>
</comment>
<feature type="transmembrane region" description="Helical" evidence="1">
    <location>
        <begin position="174"/>
        <end position="195"/>
    </location>
</feature>
<proteinExistence type="predicted"/>
<feature type="transmembrane region" description="Helical" evidence="1">
    <location>
        <begin position="137"/>
        <end position="154"/>
    </location>
</feature>
<dbReference type="OrthoDB" id="86125at2"/>
<gene>
    <name evidence="2" type="ORF">N780_19065</name>
</gene>
<feature type="transmembrane region" description="Helical" evidence="1">
    <location>
        <begin position="6"/>
        <end position="35"/>
    </location>
</feature>
<name>A0A0A2UTT8_9BACI</name>
<dbReference type="GO" id="GO:0015128">
    <property type="term" value="F:gluconate transmembrane transporter activity"/>
    <property type="evidence" value="ECO:0007669"/>
    <property type="project" value="InterPro"/>
</dbReference>
<dbReference type="PANTHER" id="PTHR30354:SF7">
    <property type="entry name" value="BLL7963 PROTEIN"/>
    <property type="match status" value="1"/>
</dbReference>
<dbReference type="RefSeq" id="WP_036782742.1">
    <property type="nucleotide sequence ID" value="NZ_AVBG01000005.1"/>
</dbReference>
<protein>
    <submittedName>
        <fullName evidence="2">Transporter</fullName>
    </submittedName>
</protein>
<keyword evidence="1" id="KW-0812">Transmembrane</keyword>